<evidence type="ECO:0000313" key="6">
    <source>
        <dbReference type="EMBL" id="RDE25102.1"/>
    </source>
</evidence>
<protein>
    <submittedName>
        <fullName evidence="6">Methyltransferase</fullName>
    </submittedName>
</protein>
<dbReference type="PANTHER" id="PTHR43042:SF3">
    <property type="entry name" value="RIBOSOMAL RNA LARGE SUBUNIT METHYLTRANSFERASE YWBD-RELATED"/>
    <property type="match status" value="1"/>
</dbReference>
<keyword evidence="1" id="KW-0698">rRNA processing</keyword>
<dbReference type="InterPro" id="IPR029063">
    <property type="entry name" value="SAM-dependent_MTases_sf"/>
</dbReference>
<evidence type="ECO:0000256" key="1">
    <source>
        <dbReference type="ARBA" id="ARBA00022552"/>
    </source>
</evidence>
<dbReference type="SUPFAM" id="SSF53335">
    <property type="entry name" value="S-adenosyl-L-methionine-dependent methyltransferases"/>
    <property type="match status" value="1"/>
</dbReference>
<dbReference type="EMBL" id="QQOH01000001">
    <property type="protein sequence ID" value="RDE25102.1"/>
    <property type="molecule type" value="Genomic_DNA"/>
</dbReference>
<keyword evidence="7" id="KW-1185">Reference proteome</keyword>
<evidence type="ECO:0000256" key="2">
    <source>
        <dbReference type="ARBA" id="ARBA00022603"/>
    </source>
</evidence>
<evidence type="ECO:0000259" key="5">
    <source>
        <dbReference type="Pfam" id="PF10672"/>
    </source>
</evidence>
<dbReference type="OrthoDB" id="9805492at2"/>
<gene>
    <name evidence="6" type="ORF">DV711_05970</name>
</gene>
<keyword evidence="3 6" id="KW-0808">Transferase</keyword>
<organism evidence="6 7">
    <name type="scientific">Motiliproteus coralliicola</name>
    <dbReference type="NCBI Taxonomy" id="2283196"/>
    <lineage>
        <taxon>Bacteria</taxon>
        <taxon>Pseudomonadati</taxon>
        <taxon>Pseudomonadota</taxon>
        <taxon>Gammaproteobacteria</taxon>
        <taxon>Oceanospirillales</taxon>
        <taxon>Oceanospirillaceae</taxon>
        <taxon>Motiliproteus</taxon>
    </lineage>
</organism>
<dbReference type="GO" id="GO:0008168">
    <property type="term" value="F:methyltransferase activity"/>
    <property type="evidence" value="ECO:0007669"/>
    <property type="project" value="UniProtKB-KW"/>
</dbReference>
<evidence type="ECO:0000256" key="3">
    <source>
        <dbReference type="ARBA" id="ARBA00022679"/>
    </source>
</evidence>
<dbReference type="GO" id="GO:0006364">
    <property type="term" value="P:rRNA processing"/>
    <property type="evidence" value="ECO:0007669"/>
    <property type="project" value="UniProtKB-KW"/>
</dbReference>
<dbReference type="PANTHER" id="PTHR43042">
    <property type="entry name" value="SAM-DEPENDENT METHYLTRANSFERASE"/>
    <property type="match status" value="1"/>
</dbReference>
<reference evidence="6 7" key="1">
    <citation type="submission" date="2018-07" db="EMBL/GenBank/DDBJ databases">
        <title>Motiliproteus coralliicola sp. nov., a bacterium isolated from Coral.</title>
        <authorList>
            <person name="Wang G."/>
        </authorList>
    </citation>
    <scope>NUCLEOTIDE SEQUENCE [LARGE SCALE GENOMIC DNA]</scope>
    <source>
        <strain evidence="6 7">C34</strain>
    </source>
</reference>
<sequence length="360" mass="40063">MTVIATLTGLRFGNDPCWPIATGSAAAIIRSHLVWRGYLTMPTSSSSTSPRSTSAQEASLTAAIEAIEGTEFVAGCTEISRLFHGRGHCFDGLEHLNIDWLPPVMLITLYQAESNERLQPLVDKAQVKGVGRVAVQHRYQRGGPIDWLLGEPLTELVVTEQGLKYGLQLGRSQNHGLFLDMANGRQWLRQRAQGARVLNLFAYTCGFSVAAVAGGAQTVVNLDMSKGALKRGQQNHQLNDHDLRGVRFLPHELFRSWGKLRKSGPYDRVVIDPPSFQRGSFVASEDYQRVLRRLPELLLPEAELLVCLNDPTIAPGFLIELMQQHCPKATYVERLANPDSFPEQDPNRALKVLRFHYQAD</sequence>
<keyword evidence="2 6" id="KW-0489">Methyltransferase</keyword>
<comment type="caution">
    <text evidence="6">The sequence shown here is derived from an EMBL/GenBank/DDBJ whole genome shotgun (WGS) entry which is preliminary data.</text>
</comment>
<accession>A0A369WTU5</accession>
<dbReference type="GO" id="GO:0032259">
    <property type="term" value="P:methylation"/>
    <property type="evidence" value="ECO:0007669"/>
    <property type="project" value="UniProtKB-KW"/>
</dbReference>
<name>A0A369WTU5_9GAMM</name>
<dbReference type="Proteomes" id="UP000253769">
    <property type="component" value="Unassembled WGS sequence"/>
</dbReference>
<dbReference type="CDD" id="cd02440">
    <property type="entry name" value="AdoMet_MTases"/>
    <property type="match status" value="1"/>
</dbReference>
<keyword evidence="4" id="KW-0949">S-adenosyl-L-methionine</keyword>
<feature type="domain" description="S-adenosylmethionine-dependent methyltransferase" evidence="5">
    <location>
        <begin position="81"/>
        <end position="355"/>
    </location>
</feature>
<dbReference type="Pfam" id="PF10672">
    <property type="entry name" value="Methyltrans_SAM"/>
    <property type="match status" value="1"/>
</dbReference>
<dbReference type="AlphaFoldDB" id="A0A369WTU5"/>
<proteinExistence type="predicted"/>
<evidence type="ECO:0000256" key="4">
    <source>
        <dbReference type="ARBA" id="ARBA00022691"/>
    </source>
</evidence>
<dbReference type="InterPro" id="IPR019614">
    <property type="entry name" value="SAM-dep_methyl-trfase"/>
</dbReference>
<evidence type="ECO:0000313" key="7">
    <source>
        <dbReference type="Proteomes" id="UP000253769"/>
    </source>
</evidence>
<dbReference type="Gene3D" id="3.40.50.150">
    <property type="entry name" value="Vaccinia Virus protein VP39"/>
    <property type="match status" value="1"/>
</dbReference>